<reference evidence="2" key="1">
    <citation type="submission" date="2020-11" db="EMBL/GenBank/DDBJ databases">
        <authorList>
            <consortium name="DOE Joint Genome Institute"/>
            <person name="Ahrendt S."/>
            <person name="Riley R."/>
            <person name="Andreopoulos W."/>
            <person name="Labutti K."/>
            <person name="Pangilinan J."/>
            <person name="Ruiz-Duenas F.J."/>
            <person name="Barrasa J.M."/>
            <person name="Sanchez-Garcia M."/>
            <person name="Camarero S."/>
            <person name="Miyauchi S."/>
            <person name="Serrano A."/>
            <person name="Linde D."/>
            <person name="Babiker R."/>
            <person name="Drula E."/>
            <person name="Ayuso-Fernandez I."/>
            <person name="Pacheco R."/>
            <person name="Padilla G."/>
            <person name="Ferreira P."/>
            <person name="Barriuso J."/>
            <person name="Kellner H."/>
            <person name="Castanera R."/>
            <person name="Alfaro M."/>
            <person name="Ramirez L."/>
            <person name="Pisabarro A.G."/>
            <person name="Kuo A."/>
            <person name="Tritt A."/>
            <person name="Lipzen A."/>
            <person name="He G."/>
            <person name="Yan M."/>
            <person name="Ng V."/>
            <person name="Cullen D."/>
            <person name="Martin F."/>
            <person name="Rosso M.-N."/>
            <person name="Henrissat B."/>
            <person name="Hibbett D."/>
            <person name="Martinez A.T."/>
            <person name="Grigoriev I.V."/>
        </authorList>
    </citation>
    <scope>NUCLEOTIDE SEQUENCE</scope>
    <source>
        <strain evidence="2">MF-IS2</strain>
    </source>
</reference>
<protein>
    <submittedName>
        <fullName evidence="2">Uncharacterized protein</fullName>
    </submittedName>
</protein>
<sequence>MKWPCNISVVKVHNFILNSILLDPHFASYPPSAQYQKGFWKWTIENMERSQLASQSEADEFEIDERIYGHYLGLLPTSEPHGVPSDSENQRKKPTLHQRPPSESYVTHYWQAIPARRGTDGLQGPMDLAHYQKVTLFESRRVIESGTTGLRTWRAGCVLAQYLAKHPDLVESKRVLELGCGIGFMGAVTAAIQIRHWTEDNDNGYQYGSLYLTDVNDDVLSRCRDNLRLACNSSSSHPDIHVQTLDWFASLDSYRERALVSLLDNEIKPNIVLGADIVFDPSLIPALTGVLKLVVSNSTGSTHALIALTVRNETTVNSFMAHVREASLQITEVLVGDTLTESVNVSPAQDEEKVKLFRITE</sequence>
<dbReference type="OrthoDB" id="194386at2759"/>
<dbReference type="InterPro" id="IPR019410">
    <property type="entry name" value="Methyltransf_16"/>
</dbReference>
<dbReference type="Proteomes" id="UP000807342">
    <property type="component" value="Unassembled WGS sequence"/>
</dbReference>
<dbReference type="SUPFAM" id="SSF53335">
    <property type="entry name" value="S-adenosyl-L-methionine-dependent methyltransferases"/>
    <property type="match status" value="1"/>
</dbReference>
<dbReference type="PANTHER" id="PTHR14614:SF130">
    <property type="entry name" value="PROTEIN-LYSINE N-METHYLTRANSFERASE EEF2KMT"/>
    <property type="match status" value="1"/>
</dbReference>
<dbReference type="AlphaFoldDB" id="A0A9P6C1Y3"/>
<evidence type="ECO:0000313" key="2">
    <source>
        <dbReference type="EMBL" id="KAF9446125.1"/>
    </source>
</evidence>
<dbReference type="Pfam" id="PF10294">
    <property type="entry name" value="Methyltransf_16"/>
    <property type="match status" value="1"/>
</dbReference>
<dbReference type="PANTHER" id="PTHR14614">
    <property type="entry name" value="HEPATOCELLULAR CARCINOMA-ASSOCIATED ANTIGEN"/>
    <property type="match status" value="1"/>
</dbReference>
<feature type="region of interest" description="Disordered" evidence="1">
    <location>
        <begin position="79"/>
        <end position="102"/>
    </location>
</feature>
<comment type="caution">
    <text evidence="2">The sequence shown here is derived from an EMBL/GenBank/DDBJ whole genome shotgun (WGS) entry which is preliminary data.</text>
</comment>
<name>A0A9P6C1Y3_9AGAR</name>
<dbReference type="EMBL" id="MU151262">
    <property type="protein sequence ID" value="KAF9446125.1"/>
    <property type="molecule type" value="Genomic_DNA"/>
</dbReference>
<accession>A0A9P6C1Y3</accession>
<keyword evidence="3" id="KW-1185">Reference proteome</keyword>
<dbReference type="InterPro" id="IPR029063">
    <property type="entry name" value="SAM-dependent_MTases_sf"/>
</dbReference>
<organism evidence="2 3">
    <name type="scientific">Macrolepiota fuliginosa MF-IS2</name>
    <dbReference type="NCBI Taxonomy" id="1400762"/>
    <lineage>
        <taxon>Eukaryota</taxon>
        <taxon>Fungi</taxon>
        <taxon>Dikarya</taxon>
        <taxon>Basidiomycota</taxon>
        <taxon>Agaricomycotina</taxon>
        <taxon>Agaricomycetes</taxon>
        <taxon>Agaricomycetidae</taxon>
        <taxon>Agaricales</taxon>
        <taxon>Agaricineae</taxon>
        <taxon>Agaricaceae</taxon>
        <taxon>Macrolepiota</taxon>
    </lineage>
</organism>
<gene>
    <name evidence="2" type="ORF">P691DRAFT_777095</name>
</gene>
<evidence type="ECO:0000256" key="1">
    <source>
        <dbReference type="SAM" id="MobiDB-lite"/>
    </source>
</evidence>
<evidence type="ECO:0000313" key="3">
    <source>
        <dbReference type="Proteomes" id="UP000807342"/>
    </source>
</evidence>
<proteinExistence type="predicted"/>
<dbReference type="Gene3D" id="3.40.50.150">
    <property type="entry name" value="Vaccinia Virus protein VP39"/>
    <property type="match status" value="1"/>
</dbReference>
<dbReference type="GO" id="GO:0008757">
    <property type="term" value="F:S-adenosylmethionine-dependent methyltransferase activity"/>
    <property type="evidence" value="ECO:0007669"/>
    <property type="project" value="UniProtKB-ARBA"/>
</dbReference>